<dbReference type="RefSeq" id="WP_052222142.1">
    <property type="nucleotide sequence ID" value="NZ_LHUR01000031.1"/>
</dbReference>
<protein>
    <submittedName>
        <fullName evidence="3">Cysteine protease StiP</fullName>
        <ecNumber evidence="3">3.4.22.-</ecNumber>
    </submittedName>
</protein>
<evidence type="ECO:0000259" key="2">
    <source>
        <dbReference type="Pfam" id="PF15608"/>
    </source>
</evidence>
<feature type="domain" description="Cysteine protease StiP N-terminal" evidence="1">
    <location>
        <begin position="13"/>
        <end position="261"/>
    </location>
</feature>
<dbReference type="Proteomes" id="UP000037043">
    <property type="component" value="Unassembled WGS sequence"/>
</dbReference>
<gene>
    <name evidence="3" type="primary">stiP</name>
    <name evidence="3" type="ORF">CLHOM_26580</name>
</gene>
<dbReference type="AlphaFoldDB" id="A0A0L6Z7Z1"/>
<dbReference type="InterPro" id="IPR011215">
    <property type="entry name" value="StiP_N"/>
</dbReference>
<dbReference type="EC" id="3.4.22.-" evidence="3"/>
<feature type="domain" description="PELOTA RNA-binding" evidence="2">
    <location>
        <begin position="285"/>
        <end position="364"/>
    </location>
</feature>
<dbReference type="EMBL" id="LHUR01000031">
    <property type="protein sequence ID" value="KOA18918.1"/>
    <property type="molecule type" value="Genomic_DNA"/>
</dbReference>
<accession>A0A0L6Z7Z1</accession>
<keyword evidence="3" id="KW-0378">Hydrolase</keyword>
<name>A0A0L6Z7Z1_9CLOT</name>
<dbReference type="Pfam" id="PF11202">
    <property type="entry name" value="StiP"/>
    <property type="match status" value="1"/>
</dbReference>
<dbReference type="Pfam" id="PF15608">
    <property type="entry name" value="PELOTA_1"/>
    <property type="match status" value="1"/>
</dbReference>
<dbReference type="PIRSF" id="PIRSF020979">
    <property type="entry name" value="UCP020979"/>
    <property type="match status" value="1"/>
</dbReference>
<dbReference type="InterPro" id="IPR048336">
    <property type="entry name" value="StiP-like"/>
</dbReference>
<sequence>MRFQHIKEPEKLGSYSEEDVVFLLKDISNHINEQDNEQREKIIQNGGHYSEMLPIEYFPNEEYMDIFYKTLQDSKEKVARAVAQVGELIFKEKGEETVIVSLARAGTPIGILIKRYLKFKYKMNIPHYSISIIRGKGIDVNAVKYILNHHNEEGIQFVDGWTGKGAINGVLKEALDEFQKKYGIKISDKLAVLADPAYCVELYGTREDFLIPSACLNSTVSGLISRTVLRADLISDNDFHGAKFYREWLERDLSNLFIDAISKIFPSIHIEMSKLCTIDKNVYNQGIKEVKEIKDKYNIGDINLIKPGVGETTRVLLRRVPWKILINDVDNPNLKHILILAKDKQVPVEIYKNMTYSCCGLIKSKIRGNMD</sequence>
<dbReference type="GO" id="GO:0008233">
    <property type="term" value="F:peptidase activity"/>
    <property type="evidence" value="ECO:0007669"/>
    <property type="project" value="UniProtKB-KW"/>
</dbReference>
<evidence type="ECO:0000313" key="3">
    <source>
        <dbReference type="EMBL" id="KOA18918.1"/>
    </source>
</evidence>
<evidence type="ECO:0000259" key="1">
    <source>
        <dbReference type="Pfam" id="PF11202"/>
    </source>
</evidence>
<comment type="caution">
    <text evidence="3">The sequence shown here is derived from an EMBL/GenBank/DDBJ whole genome shotgun (WGS) entry which is preliminary data.</text>
</comment>
<keyword evidence="4" id="KW-1185">Reference proteome</keyword>
<dbReference type="GO" id="GO:0006508">
    <property type="term" value="P:proteolysis"/>
    <property type="evidence" value="ECO:0007669"/>
    <property type="project" value="UniProtKB-KW"/>
</dbReference>
<evidence type="ECO:0000313" key="4">
    <source>
        <dbReference type="Proteomes" id="UP000037043"/>
    </source>
</evidence>
<dbReference type="InterPro" id="IPR028157">
    <property type="entry name" value="PELOTA_dom"/>
</dbReference>
<organism evidence="3 4">
    <name type="scientific">Clostridium homopropionicum DSM 5847</name>
    <dbReference type="NCBI Taxonomy" id="1121318"/>
    <lineage>
        <taxon>Bacteria</taxon>
        <taxon>Bacillati</taxon>
        <taxon>Bacillota</taxon>
        <taxon>Clostridia</taxon>
        <taxon>Eubacteriales</taxon>
        <taxon>Clostridiaceae</taxon>
        <taxon>Clostridium</taxon>
    </lineage>
</organism>
<dbReference type="PATRIC" id="fig|1121318.3.peg.2671"/>
<dbReference type="STRING" id="36844.SAMN04488501_10997"/>
<proteinExistence type="predicted"/>
<reference evidence="4" key="1">
    <citation type="submission" date="2015-08" db="EMBL/GenBank/DDBJ databases">
        <title>Genome sequence of the strict anaerobe Clostridium homopropionicum LuHBu1 (DSM 5847T).</title>
        <authorList>
            <person name="Poehlein A."/>
            <person name="Beck M."/>
            <person name="Schiel-Bengelsdorf B."/>
            <person name="Bengelsdorf F.R."/>
            <person name="Daniel R."/>
            <person name="Duerre P."/>
        </authorList>
    </citation>
    <scope>NUCLEOTIDE SEQUENCE [LARGE SCALE GENOMIC DNA]</scope>
    <source>
        <strain evidence="4">DSM 5847</strain>
    </source>
</reference>
<keyword evidence="3" id="KW-0645">Protease</keyword>